<protein>
    <submittedName>
        <fullName evidence="1">Uncharacterized protein</fullName>
    </submittedName>
</protein>
<gene>
    <name evidence="1" type="ORF">L1049_018887</name>
</gene>
<dbReference type="Proteomes" id="UP001415857">
    <property type="component" value="Unassembled WGS sequence"/>
</dbReference>
<dbReference type="EMBL" id="JBBPBK010000012">
    <property type="protein sequence ID" value="KAK9274073.1"/>
    <property type="molecule type" value="Genomic_DNA"/>
</dbReference>
<accession>A0AAP0WMV4</accession>
<dbReference type="AlphaFoldDB" id="A0AAP0WMV4"/>
<keyword evidence="2" id="KW-1185">Reference proteome</keyword>
<evidence type="ECO:0000313" key="1">
    <source>
        <dbReference type="EMBL" id="KAK9274073.1"/>
    </source>
</evidence>
<proteinExistence type="predicted"/>
<comment type="caution">
    <text evidence="1">The sequence shown here is derived from an EMBL/GenBank/DDBJ whole genome shotgun (WGS) entry which is preliminary data.</text>
</comment>
<sequence>MAQKRKVEVTAVDESDRVLYSTFSNAANELSHLYSQALNYQKLAFEAGQRHALEKLNEWMATKQQEGLMVTTADISAYLQNELNTRSHPSNACHGRQNVVDLSFSSPLTEGQGMMKDRAAKGKGRCSHNQIHMGMRLSQLEKDLLWIIWIPCLHLFHHLSIKSRLNNSSGVMGYSNQSIRIDDSRSDNGLLIIVMLSKHIFLMRVWFCKIHCPSFICFCKPSPHLYTPGPLKLENTPHVPSTCVSLPDASDQLSGETIEIKEGNSDGKQQTEKILKSSLRKAPSEPGAPKELGKKRVQWMDFLGKELVEIKEFESSEIEDSDNDGDNNRGCVCIIL</sequence>
<reference evidence="1 2" key="1">
    <citation type="journal article" date="2024" name="Plant J.">
        <title>Genome sequences and population genomics reveal climatic adaptation and genomic divergence between two closely related sweetgum species.</title>
        <authorList>
            <person name="Xu W.Q."/>
            <person name="Ren C.Q."/>
            <person name="Zhang X.Y."/>
            <person name="Comes H.P."/>
            <person name="Liu X.H."/>
            <person name="Li Y.G."/>
            <person name="Kettle C.J."/>
            <person name="Jalonen R."/>
            <person name="Gaisberger H."/>
            <person name="Ma Y.Z."/>
            <person name="Qiu Y.X."/>
        </authorList>
    </citation>
    <scope>NUCLEOTIDE SEQUENCE [LARGE SCALE GENOMIC DNA]</scope>
    <source>
        <strain evidence="1">Hangzhou</strain>
    </source>
</reference>
<name>A0AAP0WMV4_LIQFO</name>
<organism evidence="1 2">
    <name type="scientific">Liquidambar formosana</name>
    <name type="common">Formosan gum</name>
    <dbReference type="NCBI Taxonomy" id="63359"/>
    <lineage>
        <taxon>Eukaryota</taxon>
        <taxon>Viridiplantae</taxon>
        <taxon>Streptophyta</taxon>
        <taxon>Embryophyta</taxon>
        <taxon>Tracheophyta</taxon>
        <taxon>Spermatophyta</taxon>
        <taxon>Magnoliopsida</taxon>
        <taxon>eudicotyledons</taxon>
        <taxon>Gunneridae</taxon>
        <taxon>Pentapetalae</taxon>
        <taxon>Saxifragales</taxon>
        <taxon>Altingiaceae</taxon>
        <taxon>Liquidambar</taxon>
    </lineage>
</organism>
<dbReference type="PANTHER" id="PTHR33675">
    <property type="entry name" value="NUCLEAR RECEPTOR FAMILY 2 GROUP C PROTEIN"/>
    <property type="match status" value="1"/>
</dbReference>
<evidence type="ECO:0000313" key="2">
    <source>
        <dbReference type="Proteomes" id="UP001415857"/>
    </source>
</evidence>
<dbReference type="PANTHER" id="PTHR33675:SF4">
    <property type="match status" value="1"/>
</dbReference>